<dbReference type="Gene3D" id="3.10.100.10">
    <property type="entry name" value="Mannose-Binding Protein A, subunit A"/>
    <property type="match status" value="1"/>
</dbReference>
<feature type="transmembrane region" description="Helical" evidence="3">
    <location>
        <begin position="66"/>
        <end position="86"/>
    </location>
</feature>
<dbReference type="Proteomes" id="UP000291000">
    <property type="component" value="Chromosome 5"/>
</dbReference>
<reference evidence="6 7" key="1">
    <citation type="submission" date="2016-04" db="EMBL/GenBank/DDBJ databases">
        <title>Polished mammalian reference genomes with single-molecule sequencing and chromosome conformation capture applied to the Capra hircus genome.</title>
        <authorList>
            <person name="Bickhart D.M."/>
            <person name="Koren S."/>
            <person name="Rosen B."/>
            <person name="Hastie A."/>
            <person name="Liachko I."/>
            <person name="Sullivan S.T."/>
            <person name="Burton J."/>
            <person name="Sayre B.L."/>
            <person name="Huson H.J."/>
            <person name="Lee J."/>
            <person name="Lam E."/>
            <person name="Kelley C.M."/>
            <person name="Hutchison J.L."/>
            <person name="Zhou Y."/>
            <person name="Sun J."/>
            <person name="Crisa A."/>
            <person name="Schwartz J.C."/>
            <person name="Hammond J.A."/>
            <person name="Schroeder S.G."/>
            <person name="Liu G.E."/>
            <person name="Dunham M."/>
            <person name="Shendure J."/>
            <person name="Sonstegard T.S."/>
            <person name="Phillippy A.M."/>
            <person name="Van Tassell C.P."/>
            <person name="Smith T.P."/>
        </authorList>
    </citation>
    <scope>NUCLEOTIDE SEQUENCE [LARGE SCALE GENOMIC DNA]</scope>
</reference>
<sequence>MDFTIYMNLKCNFWFIFLYLCLSVMSEEAVTYSDLLFQPSSQPQKRQRLETTKRKDHPIPHSSWKYVAVFLWIICLGLLLSVGYLVTEMNKKPFQPEGCPGNSSSNKETNKTVWKYHTCSSNWHQYGENCYYFSRNIFPWKECHHYCTNLHSEFLKLNTEEEMNFIIKLSKMQCGLQKEKFSISLYYNNKRLNWVWLDDTKLTLNKLQLPGHENANNKCAHIKYGQIIAEDCHSSGYCICKKTIYSD</sequence>
<dbReference type="CDD" id="cd03593">
    <property type="entry name" value="CLECT_NK_receptors_like"/>
    <property type="match status" value="1"/>
</dbReference>
<keyword evidence="3" id="KW-0812">Transmembrane</keyword>
<evidence type="ECO:0000313" key="7">
    <source>
        <dbReference type="Proteomes" id="UP000291000"/>
    </source>
</evidence>
<reference evidence="6" key="2">
    <citation type="submission" date="2025-08" db="UniProtKB">
        <authorList>
            <consortium name="Ensembl"/>
        </authorList>
    </citation>
    <scope>IDENTIFICATION</scope>
</reference>
<dbReference type="PANTHER" id="PTHR47218">
    <property type="entry name" value="C-TYPE LECTIN DOMAIN FAMILY 7 MEMBER A"/>
    <property type="match status" value="1"/>
</dbReference>
<comment type="subcellular location">
    <subcellularLocation>
        <location evidence="1">Membrane</location>
        <topology evidence="1">Single-pass membrane protein</topology>
    </subcellularLocation>
</comment>
<keyword evidence="3" id="KW-0472">Membrane</keyword>
<dbReference type="InterPro" id="IPR042808">
    <property type="entry name" value="CLEC7A"/>
</dbReference>
<organism evidence="6 7">
    <name type="scientific">Capra hircus</name>
    <name type="common">Goat</name>
    <dbReference type="NCBI Taxonomy" id="9925"/>
    <lineage>
        <taxon>Eukaryota</taxon>
        <taxon>Metazoa</taxon>
        <taxon>Chordata</taxon>
        <taxon>Craniata</taxon>
        <taxon>Vertebrata</taxon>
        <taxon>Euteleostomi</taxon>
        <taxon>Mammalia</taxon>
        <taxon>Eutheria</taxon>
        <taxon>Laurasiatheria</taxon>
        <taxon>Artiodactyla</taxon>
        <taxon>Ruminantia</taxon>
        <taxon>Pecora</taxon>
        <taxon>Bovidae</taxon>
        <taxon>Caprinae</taxon>
        <taxon>Capra</taxon>
    </lineage>
</organism>
<dbReference type="InterPro" id="IPR016186">
    <property type="entry name" value="C-type_lectin-like/link_sf"/>
</dbReference>
<evidence type="ECO:0000256" key="1">
    <source>
        <dbReference type="ARBA" id="ARBA00004167"/>
    </source>
</evidence>
<dbReference type="InterPro" id="IPR033992">
    <property type="entry name" value="NKR-like_CTLD"/>
</dbReference>
<evidence type="ECO:0000259" key="5">
    <source>
        <dbReference type="PROSITE" id="PS50041"/>
    </source>
</evidence>
<dbReference type="EMBL" id="LWLT01000005">
    <property type="status" value="NOT_ANNOTATED_CDS"/>
    <property type="molecule type" value="Genomic_DNA"/>
</dbReference>
<evidence type="ECO:0000313" key="6">
    <source>
        <dbReference type="Ensembl" id="ENSCHIP00000014395.1"/>
    </source>
</evidence>
<proteinExistence type="predicted"/>
<dbReference type="SMART" id="SM00034">
    <property type="entry name" value="CLECT"/>
    <property type="match status" value="1"/>
</dbReference>
<dbReference type="GeneTree" id="ENSGT00940000161796"/>
<dbReference type="GO" id="GO:0016020">
    <property type="term" value="C:membrane"/>
    <property type="evidence" value="ECO:0007669"/>
    <property type="project" value="UniProtKB-SubCell"/>
</dbReference>
<dbReference type="InterPro" id="IPR001304">
    <property type="entry name" value="C-type_lectin-like"/>
</dbReference>
<dbReference type="Pfam" id="PF00059">
    <property type="entry name" value="Lectin_C"/>
    <property type="match status" value="1"/>
</dbReference>
<name>A0A452EQN9_CAPHI</name>
<dbReference type="GO" id="GO:0001872">
    <property type="term" value="F:(1-&gt;3)-beta-D-glucan binding"/>
    <property type="evidence" value="ECO:0007669"/>
    <property type="project" value="InterPro"/>
</dbReference>
<protein>
    <recommendedName>
        <fullName evidence="5">C-type lectin domain-containing protein</fullName>
    </recommendedName>
</protein>
<reference evidence="6" key="3">
    <citation type="submission" date="2025-09" db="UniProtKB">
        <authorList>
            <consortium name="Ensembl"/>
        </authorList>
    </citation>
    <scope>IDENTIFICATION</scope>
</reference>
<accession>A0A452EQN9</accession>
<feature type="domain" description="C-type lectin" evidence="5">
    <location>
        <begin position="126"/>
        <end position="241"/>
    </location>
</feature>
<keyword evidence="7" id="KW-1185">Reference proteome</keyword>
<dbReference type="GO" id="GO:0071226">
    <property type="term" value="P:cellular response to molecule of fungal origin"/>
    <property type="evidence" value="ECO:0007669"/>
    <property type="project" value="InterPro"/>
</dbReference>
<dbReference type="InterPro" id="IPR016187">
    <property type="entry name" value="CTDL_fold"/>
</dbReference>
<dbReference type="PANTHER" id="PTHR47218:SF2">
    <property type="entry name" value="C-TYPE LECTIN DOMAIN-CONTAINING PROTEIN"/>
    <property type="match status" value="1"/>
</dbReference>
<evidence type="ECO:0000256" key="3">
    <source>
        <dbReference type="SAM" id="Phobius"/>
    </source>
</evidence>
<feature type="signal peptide" evidence="4">
    <location>
        <begin position="1"/>
        <end position="26"/>
    </location>
</feature>
<feature type="chain" id="PRO_5019252301" description="C-type lectin domain-containing protein" evidence="4">
    <location>
        <begin position="27"/>
        <end position="247"/>
    </location>
</feature>
<dbReference type="Bgee" id="ENSCHIG00000015450">
    <property type="expression patterns" value="Expressed in testis and 2 other cell types or tissues"/>
</dbReference>
<dbReference type="Ensembl" id="ENSCHIT00000022189.1">
    <property type="protein sequence ID" value="ENSCHIP00000014395.1"/>
    <property type="gene ID" value="ENSCHIG00000015450.1"/>
</dbReference>
<dbReference type="SUPFAM" id="SSF56436">
    <property type="entry name" value="C-type lectin-like"/>
    <property type="match status" value="1"/>
</dbReference>
<dbReference type="PROSITE" id="PS50041">
    <property type="entry name" value="C_TYPE_LECTIN_2"/>
    <property type="match status" value="1"/>
</dbReference>
<evidence type="ECO:0000256" key="2">
    <source>
        <dbReference type="ARBA" id="ARBA00022734"/>
    </source>
</evidence>
<keyword evidence="3" id="KW-1133">Transmembrane helix</keyword>
<dbReference type="AlphaFoldDB" id="A0A452EQN9"/>
<evidence type="ECO:0000256" key="4">
    <source>
        <dbReference type="SAM" id="SignalP"/>
    </source>
</evidence>
<keyword evidence="2" id="KW-0430">Lectin</keyword>
<keyword evidence="4" id="KW-0732">Signal</keyword>